<organism evidence="2 3">
    <name type="scientific">Caballeronia telluris</name>
    <dbReference type="NCBI Taxonomy" id="326475"/>
    <lineage>
        <taxon>Bacteria</taxon>
        <taxon>Pseudomonadati</taxon>
        <taxon>Pseudomonadota</taxon>
        <taxon>Betaproteobacteria</taxon>
        <taxon>Burkholderiales</taxon>
        <taxon>Burkholderiaceae</taxon>
        <taxon>Caballeronia</taxon>
    </lineage>
</organism>
<keyword evidence="1" id="KW-0732">Signal</keyword>
<name>A0A158JE82_9BURK</name>
<sequence length="142" mass="15230">MPTTSRRIALAAAWLGGSVCVTACATAFTPASAADFDGSKPLLCAVIETHACDPGEICLRGLPDDLGLPRFMRVDFERKTIAGAKRTTPIREMEKGTEQILMQGTELGYAWTMVVDKTDGSMTLSLVNRDDAFVVFGNCTPP</sequence>
<gene>
    <name evidence="2" type="ORF">AWB66_04139</name>
</gene>
<evidence type="ECO:0000313" key="2">
    <source>
        <dbReference type="EMBL" id="SAL66759.1"/>
    </source>
</evidence>
<evidence type="ECO:0000256" key="1">
    <source>
        <dbReference type="SAM" id="SignalP"/>
    </source>
</evidence>
<dbReference type="PROSITE" id="PS51318">
    <property type="entry name" value="TAT"/>
    <property type="match status" value="1"/>
</dbReference>
<keyword evidence="3" id="KW-1185">Reference proteome</keyword>
<evidence type="ECO:0000313" key="3">
    <source>
        <dbReference type="Proteomes" id="UP000054717"/>
    </source>
</evidence>
<dbReference type="RefSeq" id="WP_235021182.1">
    <property type="nucleotide sequence ID" value="NZ_FCNZ02000016.1"/>
</dbReference>
<dbReference type="Proteomes" id="UP000054717">
    <property type="component" value="Unassembled WGS sequence"/>
</dbReference>
<dbReference type="EMBL" id="FCNZ02000016">
    <property type="protein sequence ID" value="SAL66759.1"/>
    <property type="molecule type" value="Genomic_DNA"/>
</dbReference>
<dbReference type="InterPro" id="IPR006311">
    <property type="entry name" value="TAT_signal"/>
</dbReference>
<evidence type="ECO:0008006" key="4">
    <source>
        <dbReference type="Google" id="ProtNLM"/>
    </source>
</evidence>
<protein>
    <recommendedName>
        <fullName evidence="4">Lipoprotein</fullName>
    </recommendedName>
</protein>
<dbReference type="AlphaFoldDB" id="A0A158JE82"/>
<feature type="signal peptide" evidence="1">
    <location>
        <begin position="1"/>
        <end position="33"/>
    </location>
</feature>
<proteinExistence type="predicted"/>
<accession>A0A158JE82</accession>
<feature type="chain" id="PRO_5011117984" description="Lipoprotein" evidence="1">
    <location>
        <begin position="34"/>
        <end position="142"/>
    </location>
</feature>
<comment type="caution">
    <text evidence="2">The sequence shown here is derived from an EMBL/GenBank/DDBJ whole genome shotgun (WGS) entry which is preliminary data.</text>
</comment>
<reference evidence="2" key="1">
    <citation type="submission" date="2016-01" db="EMBL/GenBank/DDBJ databases">
        <authorList>
            <person name="Peeters Charlotte."/>
        </authorList>
    </citation>
    <scope>NUCLEOTIDE SEQUENCE</scope>
    <source>
        <strain evidence="2">LMG 22936</strain>
    </source>
</reference>
<dbReference type="STRING" id="326475.AWB66_04139"/>